<evidence type="ECO:0000256" key="6">
    <source>
        <dbReference type="ARBA" id="ARBA00023125"/>
    </source>
</evidence>
<keyword evidence="5" id="KW-0694">RNA-binding</keyword>
<evidence type="ECO:0000256" key="5">
    <source>
        <dbReference type="ARBA" id="ARBA00022884"/>
    </source>
</evidence>
<keyword evidence="4" id="KW-0963">Cytoplasm</keyword>
<keyword evidence="9" id="KW-1185">Reference proteome</keyword>
<organism evidence="8 9">
    <name type="scientific">Nadsonia fulvescens var. elongata DSM 6958</name>
    <dbReference type="NCBI Taxonomy" id="857566"/>
    <lineage>
        <taxon>Eukaryota</taxon>
        <taxon>Fungi</taxon>
        <taxon>Dikarya</taxon>
        <taxon>Ascomycota</taxon>
        <taxon>Saccharomycotina</taxon>
        <taxon>Dipodascomycetes</taxon>
        <taxon>Dipodascales</taxon>
        <taxon>Dipodascales incertae sedis</taxon>
        <taxon>Nadsonia</taxon>
    </lineage>
</organism>
<dbReference type="GO" id="GO:0043565">
    <property type="term" value="F:sequence-specific DNA binding"/>
    <property type="evidence" value="ECO:0007669"/>
    <property type="project" value="InterPro"/>
</dbReference>
<dbReference type="CDD" id="cd14819">
    <property type="entry name" value="Translin"/>
    <property type="match status" value="1"/>
</dbReference>
<comment type="subcellular location">
    <subcellularLocation>
        <location evidence="2">Cytoplasm</location>
    </subcellularLocation>
    <subcellularLocation>
        <location evidence="1">Nucleus</location>
    </subcellularLocation>
</comment>
<name>A0A1E3PJU2_9ASCO</name>
<evidence type="ECO:0000313" key="9">
    <source>
        <dbReference type="Proteomes" id="UP000095009"/>
    </source>
</evidence>
<evidence type="ECO:0000256" key="2">
    <source>
        <dbReference type="ARBA" id="ARBA00004496"/>
    </source>
</evidence>
<evidence type="ECO:0000256" key="1">
    <source>
        <dbReference type="ARBA" id="ARBA00004123"/>
    </source>
</evidence>
<dbReference type="GO" id="GO:0003723">
    <property type="term" value="F:RNA binding"/>
    <property type="evidence" value="ECO:0007669"/>
    <property type="project" value="UniProtKB-KW"/>
</dbReference>
<comment type="similarity">
    <text evidence="3">Belongs to the translin family.</text>
</comment>
<evidence type="ECO:0000313" key="8">
    <source>
        <dbReference type="EMBL" id="ODQ65608.1"/>
    </source>
</evidence>
<proteinExistence type="inferred from homology"/>
<gene>
    <name evidence="8" type="ORF">NADFUDRAFT_50893</name>
</gene>
<evidence type="ECO:0000256" key="3">
    <source>
        <dbReference type="ARBA" id="ARBA00005902"/>
    </source>
</evidence>
<dbReference type="SUPFAM" id="SSF74784">
    <property type="entry name" value="Translin"/>
    <property type="match status" value="1"/>
</dbReference>
<dbReference type="Gene3D" id="1.20.58.190">
    <property type="entry name" value="Translin, domain 1"/>
    <property type="match status" value="1"/>
</dbReference>
<accession>A0A1E3PJU2</accession>
<evidence type="ECO:0000256" key="7">
    <source>
        <dbReference type="ARBA" id="ARBA00023242"/>
    </source>
</evidence>
<dbReference type="InterPro" id="IPR033956">
    <property type="entry name" value="Translin"/>
</dbReference>
<protein>
    <submittedName>
        <fullName evidence="8">Translin</fullName>
    </submittedName>
</protein>
<dbReference type="Pfam" id="PF01997">
    <property type="entry name" value="Translin"/>
    <property type="match status" value="1"/>
</dbReference>
<dbReference type="EMBL" id="KV454409">
    <property type="protein sequence ID" value="ODQ65608.1"/>
    <property type="molecule type" value="Genomic_DNA"/>
</dbReference>
<dbReference type="Proteomes" id="UP000095009">
    <property type="component" value="Unassembled WGS sequence"/>
</dbReference>
<dbReference type="PANTHER" id="PTHR10741">
    <property type="entry name" value="TRANSLIN AND TRANSLIN ASSOCIATED PROTEIN X"/>
    <property type="match status" value="1"/>
</dbReference>
<keyword evidence="7" id="KW-0539">Nucleus</keyword>
<dbReference type="GO" id="GO:0005634">
    <property type="term" value="C:nucleus"/>
    <property type="evidence" value="ECO:0007669"/>
    <property type="project" value="UniProtKB-SubCell"/>
</dbReference>
<dbReference type="OrthoDB" id="829at2759"/>
<dbReference type="InterPro" id="IPR036081">
    <property type="entry name" value="Translin_sf"/>
</dbReference>
<sequence length="276" mass="31077">MPNPILDGSVFEALQREIDVNALTVELIKTEVAKLDDVLRNCTALLSRVHSTAPSQLSRIIAEYYDSGYAQKLTDALSGLNNIIEGKPVYKYKPIWTSSLQQVIYVILYVHFLSRVSDKTCTASEFAELLATPKDVSLTLKVKCTMTNQAIQYTGSHTDDQESKVVYDLNDLDGLWFGTEEYLHAIISLINELSRLSVNLVTTISTTNALNKDQSDTVKENFTLPVMINTFIKSLQSGFMMLNLKNDSLRRRFDSIKYDVKKTEDVVYDLAVRGLL</sequence>
<dbReference type="InterPro" id="IPR016068">
    <property type="entry name" value="Translin_N"/>
</dbReference>
<dbReference type="GO" id="GO:0016070">
    <property type="term" value="P:RNA metabolic process"/>
    <property type="evidence" value="ECO:0007669"/>
    <property type="project" value="InterPro"/>
</dbReference>
<dbReference type="STRING" id="857566.A0A1E3PJU2"/>
<dbReference type="GO" id="GO:0005737">
    <property type="term" value="C:cytoplasm"/>
    <property type="evidence" value="ECO:0007669"/>
    <property type="project" value="UniProtKB-SubCell"/>
</dbReference>
<dbReference type="InterPro" id="IPR002848">
    <property type="entry name" value="Translin_fam"/>
</dbReference>
<evidence type="ECO:0000256" key="4">
    <source>
        <dbReference type="ARBA" id="ARBA00022490"/>
    </source>
</evidence>
<dbReference type="Gene3D" id="1.20.58.200">
    <property type="entry name" value="Translin, domain 2"/>
    <property type="match status" value="1"/>
</dbReference>
<reference evidence="8 9" key="1">
    <citation type="journal article" date="2016" name="Proc. Natl. Acad. Sci. U.S.A.">
        <title>Comparative genomics of biotechnologically important yeasts.</title>
        <authorList>
            <person name="Riley R."/>
            <person name="Haridas S."/>
            <person name="Wolfe K.H."/>
            <person name="Lopes M.R."/>
            <person name="Hittinger C.T."/>
            <person name="Goeker M."/>
            <person name="Salamov A.A."/>
            <person name="Wisecaver J.H."/>
            <person name="Long T.M."/>
            <person name="Calvey C.H."/>
            <person name="Aerts A.L."/>
            <person name="Barry K.W."/>
            <person name="Choi C."/>
            <person name="Clum A."/>
            <person name="Coughlan A.Y."/>
            <person name="Deshpande S."/>
            <person name="Douglass A.P."/>
            <person name="Hanson S.J."/>
            <person name="Klenk H.-P."/>
            <person name="LaButti K.M."/>
            <person name="Lapidus A."/>
            <person name="Lindquist E.A."/>
            <person name="Lipzen A.M."/>
            <person name="Meier-Kolthoff J.P."/>
            <person name="Ohm R.A."/>
            <person name="Otillar R.P."/>
            <person name="Pangilinan J.L."/>
            <person name="Peng Y."/>
            <person name="Rokas A."/>
            <person name="Rosa C.A."/>
            <person name="Scheuner C."/>
            <person name="Sibirny A.A."/>
            <person name="Slot J.C."/>
            <person name="Stielow J.B."/>
            <person name="Sun H."/>
            <person name="Kurtzman C.P."/>
            <person name="Blackwell M."/>
            <person name="Grigoriev I.V."/>
            <person name="Jeffries T.W."/>
        </authorList>
    </citation>
    <scope>NUCLEOTIDE SEQUENCE [LARGE SCALE GENOMIC DNA]</scope>
    <source>
        <strain evidence="8 9">DSM 6958</strain>
    </source>
</reference>
<dbReference type="InterPro" id="IPR016069">
    <property type="entry name" value="Translin_C"/>
</dbReference>
<dbReference type="GO" id="GO:0003697">
    <property type="term" value="F:single-stranded DNA binding"/>
    <property type="evidence" value="ECO:0007669"/>
    <property type="project" value="InterPro"/>
</dbReference>
<dbReference type="AlphaFoldDB" id="A0A1E3PJU2"/>
<keyword evidence="6" id="KW-0238">DNA-binding</keyword>